<dbReference type="EMBL" id="HBKQ01006993">
    <property type="protein sequence ID" value="CAE2211405.1"/>
    <property type="molecule type" value="Transcribed_RNA"/>
</dbReference>
<name>A0A7S4MB09_9STRA</name>
<dbReference type="InterPro" id="IPR018724">
    <property type="entry name" value="2OG-Fe_dioxygenase"/>
</dbReference>
<proteinExistence type="predicted"/>
<dbReference type="AlphaFoldDB" id="A0A7S4MB09"/>
<dbReference type="Gene3D" id="2.60.120.620">
    <property type="entry name" value="q2cbj1_9rhob like domain"/>
    <property type="match status" value="1"/>
</dbReference>
<gene>
    <name evidence="2" type="ORF">OAUR00152_LOCUS4677</name>
</gene>
<accession>A0A7S4MB09</accession>
<feature type="region of interest" description="Disordered" evidence="1">
    <location>
        <begin position="1"/>
        <end position="27"/>
    </location>
</feature>
<feature type="compositionally biased region" description="Acidic residues" evidence="1">
    <location>
        <begin position="1"/>
        <end position="12"/>
    </location>
</feature>
<protein>
    <recommendedName>
        <fullName evidence="3">2OG-Fe dioxygenase family protein</fullName>
    </recommendedName>
</protein>
<dbReference type="Pfam" id="PF10014">
    <property type="entry name" value="2OG-Fe_Oxy_2"/>
    <property type="match status" value="1"/>
</dbReference>
<evidence type="ECO:0008006" key="3">
    <source>
        <dbReference type="Google" id="ProtNLM"/>
    </source>
</evidence>
<sequence length="281" mass="31824">MKETAQEDDQLADETSCPFPISSTSTSTQLDQSCLQPSFEFSERFLSSDVCKRVMQKVDLGLDPSSEHFAERHKAIRFVTVINRRVQCFSQDYFVQNEDYNDFSGGYKRHYKLIEEDACIALQETVLKFTDYYSIPEKTVILLQIQTSIVKTQHKMRRESVTGQGIHTDGADHALLVCLHRGSGVEGAMNQFHANLDGSEPLCEPKILEQGTAAFFKDNELYHHVSPICLNEAMSSSEKDGNTRTILLLHSPAEIYMQGFSNKLNLLTRRDSAVKLRRSSV</sequence>
<dbReference type="GO" id="GO:0051213">
    <property type="term" value="F:dioxygenase activity"/>
    <property type="evidence" value="ECO:0007669"/>
    <property type="project" value="InterPro"/>
</dbReference>
<organism evidence="2">
    <name type="scientific">Odontella aurita</name>
    <dbReference type="NCBI Taxonomy" id="265563"/>
    <lineage>
        <taxon>Eukaryota</taxon>
        <taxon>Sar</taxon>
        <taxon>Stramenopiles</taxon>
        <taxon>Ochrophyta</taxon>
        <taxon>Bacillariophyta</taxon>
        <taxon>Mediophyceae</taxon>
        <taxon>Biddulphiophycidae</taxon>
        <taxon>Eupodiscales</taxon>
        <taxon>Odontellaceae</taxon>
        <taxon>Odontella</taxon>
    </lineage>
</organism>
<evidence type="ECO:0000256" key="1">
    <source>
        <dbReference type="SAM" id="MobiDB-lite"/>
    </source>
</evidence>
<evidence type="ECO:0000313" key="2">
    <source>
        <dbReference type="EMBL" id="CAE2211405.1"/>
    </source>
</evidence>
<reference evidence="2" key="1">
    <citation type="submission" date="2021-01" db="EMBL/GenBank/DDBJ databases">
        <authorList>
            <person name="Corre E."/>
            <person name="Pelletier E."/>
            <person name="Niang G."/>
            <person name="Scheremetjew M."/>
            <person name="Finn R."/>
            <person name="Kale V."/>
            <person name="Holt S."/>
            <person name="Cochrane G."/>
            <person name="Meng A."/>
            <person name="Brown T."/>
            <person name="Cohen L."/>
        </authorList>
    </citation>
    <scope>NUCLEOTIDE SEQUENCE</scope>
    <source>
        <strain evidence="2">Isolate 1302-5</strain>
    </source>
</reference>